<dbReference type="RefSeq" id="WP_005371173.1">
    <property type="nucleotide sequence ID" value="NZ_CM001475.1"/>
</dbReference>
<gene>
    <name evidence="3" type="ORF">Metal_1595</name>
</gene>
<proteinExistence type="predicted"/>
<dbReference type="InterPro" id="IPR057727">
    <property type="entry name" value="WCX_dom"/>
</dbReference>
<dbReference type="Proteomes" id="UP000005090">
    <property type="component" value="Chromosome"/>
</dbReference>
<evidence type="ECO:0000259" key="1">
    <source>
        <dbReference type="Pfam" id="PF13280"/>
    </source>
</evidence>
<sequence length="332" mass="38806">MERFERIYQLHHILSGRRTPIANRDLQEQLECSEITVKRLISLMRNHFAAPIVYNRQLNGYTYGNENGAHPYELPGLWFSADELWGLLTCHTLLSKLSQGIFGEHVIQLQKRVEKLLALDNTSAGRKLESVKILAMAARQKGINPLFNKIASALFDRRQLRLTYKARSDGETTERDVSPQTLVHYRDNWYLDAWCHLKNELRIFAVENIQTAARLDRPAKIIPRAELDTYFSSAYGIFSGKAEHLAKLKFTPERARWIKDEHWHSEQQGRWLDDSSYELAFPFGDHRELLMDILKHGRHVEVLEPAFLRQAVRDEIQEMKKIYRKDEIGIIE</sequence>
<name>H8GLL0_METAL</name>
<protein>
    <submittedName>
        <fullName evidence="3">Putative transcriptional regulator</fullName>
    </submittedName>
</protein>
<dbReference type="InterPro" id="IPR051534">
    <property type="entry name" value="CBASS_pafABC_assoc_protein"/>
</dbReference>
<dbReference type="eggNOG" id="COG2378">
    <property type="taxonomic scope" value="Bacteria"/>
</dbReference>
<dbReference type="Pfam" id="PF13280">
    <property type="entry name" value="WYL"/>
    <property type="match status" value="1"/>
</dbReference>
<evidence type="ECO:0000313" key="3">
    <source>
        <dbReference type="EMBL" id="EIC29375.1"/>
    </source>
</evidence>
<dbReference type="InterPro" id="IPR026881">
    <property type="entry name" value="WYL_dom"/>
</dbReference>
<dbReference type="Pfam" id="PF25583">
    <property type="entry name" value="WCX"/>
    <property type="match status" value="1"/>
</dbReference>
<organism evidence="3 4">
    <name type="scientific">Methylomicrobium album BG8</name>
    <dbReference type="NCBI Taxonomy" id="686340"/>
    <lineage>
        <taxon>Bacteria</taxon>
        <taxon>Pseudomonadati</taxon>
        <taxon>Pseudomonadota</taxon>
        <taxon>Gammaproteobacteria</taxon>
        <taxon>Methylococcales</taxon>
        <taxon>Methylococcaceae</taxon>
        <taxon>Methylomicrobium</taxon>
    </lineage>
</organism>
<evidence type="ECO:0000259" key="2">
    <source>
        <dbReference type="Pfam" id="PF25583"/>
    </source>
</evidence>
<dbReference type="STRING" id="686340.Metal_1595"/>
<dbReference type="PROSITE" id="PS52050">
    <property type="entry name" value="WYL"/>
    <property type="match status" value="1"/>
</dbReference>
<dbReference type="AlphaFoldDB" id="H8GLL0"/>
<feature type="domain" description="WYL" evidence="1">
    <location>
        <begin position="146"/>
        <end position="212"/>
    </location>
</feature>
<dbReference type="PANTHER" id="PTHR34580:SF3">
    <property type="entry name" value="PROTEIN PAFB"/>
    <property type="match status" value="1"/>
</dbReference>
<dbReference type="PANTHER" id="PTHR34580">
    <property type="match status" value="1"/>
</dbReference>
<dbReference type="EMBL" id="CM001475">
    <property type="protein sequence ID" value="EIC29375.1"/>
    <property type="molecule type" value="Genomic_DNA"/>
</dbReference>
<feature type="domain" description="WCX" evidence="2">
    <location>
        <begin position="244"/>
        <end position="319"/>
    </location>
</feature>
<keyword evidence="4" id="KW-1185">Reference proteome</keyword>
<reference evidence="3 4" key="1">
    <citation type="journal article" date="2013" name="Genome Announc.">
        <title>Genome Sequence of the Obligate Gammaproteobacterial Methanotroph Methylomicrobium album Strain BG8.</title>
        <authorList>
            <person name="Kits K.D."/>
            <person name="Kalyuzhnaya M.G."/>
            <person name="Klotz M.G."/>
            <person name="Jetten M.S."/>
            <person name="Op den Camp H.J."/>
            <person name="Vuilleumier S."/>
            <person name="Bringel F."/>
            <person name="Dispirito A.A."/>
            <person name="Murrell J.C."/>
            <person name="Bruce D."/>
            <person name="Cheng J.F."/>
            <person name="Copeland A."/>
            <person name="Goodwin L."/>
            <person name="Hauser L."/>
            <person name="Lajus A."/>
            <person name="Land M.L."/>
            <person name="Lapidus A."/>
            <person name="Lucas S."/>
            <person name="Medigue C."/>
            <person name="Pitluck S."/>
            <person name="Woyke T."/>
            <person name="Zeytun A."/>
            <person name="Stein L.Y."/>
        </authorList>
    </citation>
    <scope>NUCLEOTIDE SEQUENCE [LARGE SCALE GENOMIC DNA]</scope>
    <source>
        <strain evidence="3 4">BG8</strain>
    </source>
</reference>
<dbReference type="HOGENOM" id="CLU_041141_4_1_6"/>
<evidence type="ECO:0000313" key="4">
    <source>
        <dbReference type="Proteomes" id="UP000005090"/>
    </source>
</evidence>
<accession>H8GLL0</accession>